<keyword evidence="2" id="KW-0812">Transmembrane</keyword>
<name>A0AAY4A9C7_9TELE</name>
<accession>A0AAY4A9C7</accession>
<dbReference type="GeneTree" id="ENSGT00970000193711"/>
<feature type="compositionally biased region" description="Low complexity" evidence="1">
    <location>
        <begin position="180"/>
        <end position="191"/>
    </location>
</feature>
<keyword evidence="4" id="KW-1185">Reference proteome</keyword>
<keyword evidence="2" id="KW-0472">Membrane</keyword>
<feature type="region of interest" description="Disordered" evidence="1">
    <location>
        <begin position="179"/>
        <end position="203"/>
    </location>
</feature>
<evidence type="ECO:0000313" key="3">
    <source>
        <dbReference type="Ensembl" id="ENSDCDP00010003801.1"/>
    </source>
</evidence>
<dbReference type="Ensembl" id="ENSDCDT00010003949.1">
    <property type="protein sequence ID" value="ENSDCDP00010003801.1"/>
    <property type="gene ID" value="ENSDCDG00010001736.1"/>
</dbReference>
<gene>
    <name evidence="3" type="primary">LOC114791053</name>
</gene>
<evidence type="ECO:0000256" key="1">
    <source>
        <dbReference type="SAM" id="MobiDB-lite"/>
    </source>
</evidence>
<feature type="transmembrane region" description="Helical" evidence="2">
    <location>
        <begin position="137"/>
        <end position="157"/>
    </location>
</feature>
<dbReference type="AlphaFoldDB" id="A0AAY4A9C7"/>
<reference evidence="3" key="2">
    <citation type="submission" date="2025-08" db="UniProtKB">
        <authorList>
            <consortium name="Ensembl"/>
        </authorList>
    </citation>
    <scope>IDENTIFICATION</scope>
</reference>
<evidence type="ECO:0000256" key="2">
    <source>
        <dbReference type="SAM" id="Phobius"/>
    </source>
</evidence>
<protein>
    <submittedName>
        <fullName evidence="3">Uncharacterized protein</fullName>
    </submittedName>
</protein>
<dbReference type="Proteomes" id="UP000694580">
    <property type="component" value="Chromosome 5"/>
</dbReference>
<reference evidence="3" key="3">
    <citation type="submission" date="2025-09" db="UniProtKB">
        <authorList>
            <consortium name="Ensembl"/>
        </authorList>
    </citation>
    <scope>IDENTIFICATION</scope>
</reference>
<feature type="transmembrane region" description="Helical" evidence="2">
    <location>
        <begin position="51"/>
        <end position="69"/>
    </location>
</feature>
<feature type="transmembrane region" description="Helical" evidence="2">
    <location>
        <begin position="75"/>
        <end position="92"/>
    </location>
</feature>
<evidence type="ECO:0000313" key="4">
    <source>
        <dbReference type="Proteomes" id="UP000694580"/>
    </source>
</evidence>
<feature type="compositionally biased region" description="Polar residues" evidence="1">
    <location>
        <begin position="192"/>
        <end position="203"/>
    </location>
</feature>
<proteinExistence type="predicted"/>
<feature type="transmembrane region" description="Helical" evidence="2">
    <location>
        <begin position="104"/>
        <end position="125"/>
    </location>
</feature>
<reference evidence="3 4" key="1">
    <citation type="submission" date="2020-06" db="EMBL/GenBank/DDBJ databases">
        <authorList>
            <consortium name="Wellcome Sanger Institute Data Sharing"/>
        </authorList>
    </citation>
    <scope>NUCLEOTIDE SEQUENCE [LARGE SCALE GENOMIC DNA]</scope>
</reference>
<sequence length="203" mass="22634">MRFTFKSDDHMCISIPLGNLRKARDGHLMPEKFTCVFRDSYKVFLKGQPKALGSIQVMGGVFIVCLGLLDHYLYTFPSVLLILSGIMSYLAGHTPHMGLMKLSFSFNIASFFWAAAALTLCVLSIPKTTKPDEVGLISVVGGVLVFEMIIAILLIFWESKAVCRDHFNILVRLNRKTKSENSNSENPTENSVINCSQSEMTCQ</sequence>
<dbReference type="GeneID" id="114791053"/>
<dbReference type="RefSeq" id="XP_028837396.1">
    <property type="nucleotide sequence ID" value="XM_028981563.1"/>
</dbReference>
<organism evidence="3 4">
    <name type="scientific">Denticeps clupeoides</name>
    <name type="common">denticle herring</name>
    <dbReference type="NCBI Taxonomy" id="299321"/>
    <lineage>
        <taxon>Eukaryota</taxon>
        <taxon>Metazoa</taxon>
        <taxon>Chordata</taxon>
        <taxon>Craniata</taxon>
        <taxon>Vertebrata</taxon>
        <taxon>Euteleostomi</taxon>
        <taxon>Actinopterygii</taxon>
        <taxon>Neopterygii</taxon>
        <taxon>Teleostei</taxon>
        <taxon>Clupei</taxon>
        <taxon>Clupeiformes</taxon>
        <taxon>Denticipitoidei</taxon>
        <taxon>Denticipitidae</taxon>
        <taxon>Denticeps</taxon>
    </lineage>
</organism>
<keyword evidence="2" id="KW-1133">Transmembrane helix</keyword>